<feature type="compositionally biased region" description="Basic and acidic residues" evidence="1">
    <location>
        <begin position="91"/>
        <end position="100"/>
    </location>
</feature>
<evidence type="ECO:0000256" key="1">
    <source>
        <dbReference type="SAM" id="MobiDB-lite"/>
    </source>
</evidence>
<comment type="caution">
    <text evidence="2">The sequence shown here is derived from an EMBL/GenBank/DDBJ whole genome shotgun (WGS) entry which is preliminary data.</text>
</comment>
<proteinExistence type="predicted"/>
<dbReference type="EMBL" id="SZYD01000003">
    <property type="protein sequence ID" value="KAD6796558.1"/>
    <property type="molecule type" value="Genomic_DNA"/>
</dbReference>
<sequence>MLMARGMISIYENPIIGNNQTLDAYWGKLEAYYKEGCPQVSRNAHNLRSHWHMIKSNRRLQFVNDPSNKSSAPFAYEHVWEVVKDHGKYNSSTKVHDFQPPKRSKTNNIGGYTSSALDTNFGDTTEFGISLKDENNDIQVE</sequence>
<gene>
    <name evidence="2" type="ORF">E3N88_07454</name>
</gene>
<evidence type="ECO:0000313" key="3">
    <source>
        <dbReference type="Proteomes" id="UP000326396"/>
    </source>
</evidence>
<organism evidence="2 3">
    <name type="scientific">Mikania micrantha</name>
    <name type="common">bitter vine</name>
    <dbReference type="NCBI Taxonomy" id="192012"/>
    <lineage>
        <taxon>Eukaryota</taxon>
        <taxon>Viridiplantae</taxon>
        <taxon>Streptophyta</taxon>
        <taxon>Embryophyta</taxon>
        <taxon>Tracheophyta</taxon>
        <taxon>Spermatophyta</taxon>
        <taxon>Magnoliopsida</taxon>
        <taxon>eudicotyledons</taxon>
        <taxon>Gunneridae</taxon>
        <taxon>Pentapetalae</taxon>
        <taxon>asterids</taxon>
        <taxon>campanulids</taxon>
        <taxon>Asterales</taxon>
        <taxon>Asteraceae</taxon>
        <taxon>Asteroideae</taxon>
        <taxon>Heliantheae alliance</taxon>
        <taxon>Eupatorieae</taxon>
        <taxon>Mikania</taxon>
    </lineage>
</organism>
<keyword evidence="3" id="KW-1185">Reference proteome</keyword>
<accession>A0A5N6PRP1</accession>
<dbReference type="Proteomes" id="UP000326396">
    <property type="component" value="Linkage Group LG11"/>
</dbReference>
<dbReference type="AlphaFoldDB" id="A0A5N6PRP1"/>
<dbReference type="PANTHER" id="PTHR45023:SF4">
    <property type="entry name" value="GLYCINE-RICH PROTEIN-RELATED"/>
    <property type="match status" value="1"/>
</dbReference>
<reference evidence="2 3" key="1">
    <citation type="submission" date="2019-05" db="EMBL/GenBank/DDBJ databases">
        <title>Mikania micrantha, genome provides insights into the molecular mechanism of rapid growth.</title>
        <authorList>
            <person name="Liu B."/>
        </authorList>
    </citation>
    <scope>NUCLEOTIDE SEQUENCE [LARGE SCALE GENOMIC DNA]</scope>
    <source>
        <strain evidence="2">NLD-2019</strain>
        <tissue evidence="2">Leaf</tissue>
    </source>
</reference>
<dbReference type="OrthoDB" id="686919at2759"/>
<name>A0A5N6PRP1_9ASTR</name>
<protein>
    <recommendedName>
        <fullName evidence="4">No apical meristem-associated C-terminal domain-containing protein</fullName>
    </recommendedName>
</protein>
<evidence type="ECO:0008006" key="4">
    <source>
        <dbReference type="Google" id="ProtNLM"/>
    </source>
</evidence>
<feature type="region of interest" description="Disordered" evidence="1">
    <location>
        <begin position="91"/>
        <end position="111"/>
    </location>
</feature>
<dbReference type="PANTHER" id="PTHR45023">
    <property type="match status" value="1"/>
</dbReference>
<evidence type="ECO:0000313" key="2">
    <source>
        <dbReference type="EMBL" id="KAD6796558.1"/>
    </source>
</evidence>